<evidence type="ECO:0000313" key="2">
    <source>
        <dbReference type="Proteomes" id="UP001647509"/>
    </source>
</evidence>
<sequence>MQLINLLNQQLALPIANQIGILNILIIIFICFGILLIIGLRKSYQLKKENERLEAMNAMMDSKNDDDEEKPYQDFTDGHMYGGNN</sequence>
<accession>A0ACC5UC98</accession>
<comment type="caution">
    <text evidence="1">The sequence shown here is derived from an EMBL/GenBank/DDBJ whole genome shotgun (WGS) entry which is preliminary data.</text>
</comment>
<protein>
    <submittedName>
        <fullName evidence="1">Uncharacterized protein</fullName>
    </submittedName>
</protein>
<dbReference type="Proteomes" id="UP001647509">
    <property type="component" value="Unassembled WGS sequence"/>
</dbReference>
<name>A0ACC5UC98_9FLAO</name>
<proteinExistence type="predicted"/>
<dbReference type="EMBL" id="JAHKPD010000024">
    <property type="protein sequence ID" value="MBU2951951.1"/>
    <property type="molecule type" value="Genomic_DNA"/>
</dbReference>
<keyword evidence="2" id="KW-1185">Reference proteome</keyword>
<organism evidence="1 2">
    <name type="scientific">Pseudotamlana agarivorans</name>
    <dbReference type="NCBI Taxonomy" id="481183"/>
    <lineage>
        <taxon>Bacteria</taxon>
        <taxon>Pseudomonadati</taxon>
        <taxon>Bacteroidota</taxon>
        <taxon>Flavobacteriia</taxon>
        <taxon>Flavobacteriales</taxon>
        <taxon>Flavobacteriaceae</taxon>
        <taxon>Pseudotamlana</taxon>
    </lineage>
</organism>
<reference evidence="1" key="1">
    <citation type="submission" date="2021-05" db="EMBL/GenBank/DDBJ databases">
        <title>Draft genomes of bacteria isolated from model marine particles.</title>
        <authorList>
            <person name="Datta M.S."/>
            <person name="Schwartzman J.A."/>
            <person name="Enke T.N."/>
            <person name="Saavedra J."/>
            <person name="Cermak N."/>
            <person name="Cordero O.X."/>
        </authorList>
    </citation>
    <scope>NUCLEOTIDE SEQUENCE</scope>
    <source>
        <strain evidence="1">I2M19</strain>
    </source>
</reference>
<gene>
    <name evidence="1" type="ORF">KO493_14720</name>
</gene>
<evidence type="ECO:0000313" key="1">
    <source>
        <dbReference type="EMBL" id="MBU2951951.1"/>
    </source>
</evidence>